<accession>A0A010T9S1</accession>
<dbReference type="Proteomes" id="UP000022611">
    <property type="component" value="Unassembled WGS sequence"/>
</dbReference>
<feature type="region of interest" description="Disordered" evidence="1">
    <location>
        <begin position="30"/>
        <end position="50"/>
    </location>
</feature>
<reference evidence="2 3" key="1">
    <citation type="journal article" date="2011" name="J. Bacteriol.">
        <title>Draft genome sequence of the polycyclic aromatic hydrocarbon-degrading, genetically engineered bioluminescent bioreporter Pseudomonas fluorescens HK44.</title>
        <authorList>
            <person name="Chauhan A."/>
            <person name="Layton A.C."/>
            <person name="Williams D.E."/>
            <person name="Smartt A.E."/>
            <person name="Ripp S."/>
            <person name="Karpinets T.V."/>
            <person name="Brown S.D."/>
            <person name="Sayler G.S."/>
        </authorList>
    </citation>
    <scope>NUCLEOTIDE SEQUENCE [LARGE SCALE GENOMIC DNA]</scope>
    <source>
        <strain evidence="2 3">HK44</strain>
    </source>
</reference>
<dbReference type="EMBL" id="AFOY02000015">
    <property type="protein sequence ID" value="EXF94097.1"/>
    <property type="molecule type" value="Genomic_DNA"/>
</dbReference>
<sequence length="50" mass="5635">MLNIFLPEEFIELEEDDFDPQASTLTVIENPDVTPHGEPLKPSVVAQVNR</sequence>
<dbReference type="AlphaFoldDB" id="A0A010T9S1"/>
<evidence type="ECO:0000313" key="2">
    <source>
        <dbReference type="EMBL" id="EXF94097.1"/>
    </source>
</evidence>
<dbReference type="HOGENOM" id="CLU_3121667_0_0_6"/>
<evidence type="ECO:0000313" key="3">
    <source>
        <dbReference type="Proteomes" id="UP000022611"/>
    </source>
</evidence>
<gene>
    <name evidence="2" type="ORF">HK44_005765</name>
</gene>
<evidence type="ECO:0000256" key="1">
    <source>
        <dbReference type="SAM" id="MobiDB-lite"/>
    </source>
</evidence>
<dbReference type="PATRIC" id="fig|1042209.11.peg.3524"/>
<protein>
    <submittedName>
        <fullName evidence="2">Uncharacterized protein</fullName>
    </submittedName>
</protein>
<proteinExistence type="predicted"/>
<comment type="caution">
    <text evidence="2">The sequence shown here is derived from an EMBL/GenBank/DDBJ whole genome shotgun (WGS) entry which is preliminary data.</text>
</comment>
<organism evidence="2 3">
    <name type="scientific">Pseudomonas fluorescens HK44</name>
    <dbReference type="NCBI Taxonomy" id="1042209"/>
    <lineage>
        <taxon>Bacteria</taxon>
        <taxon>Pseudomonadati</taxon>
        <taxon>Pseudomonadota</taxon>
        <taxon>Gammaproteobacteria</taxon>
        <taxon>Pseudomonadales</taxon>
        <taxon>Pseudomonadaceae</taxon>
        <taxon>Pseudomonas</taxon>
    </lineage>
</organism>
<name>A0A010T9S1_PSEFL</name>